<protein>
    <submittedName>
        <fullName evidence="5">IstB domain protein ATP-binding protein</fullName>
    </submittedName>
</protein>
<dbReference type="GO" id="GO:0005524">
    <property type="term" value="F:ATP binding"/>
    <property type="evidence" value="ECO:0007669"/>
    <property type="project" value="UniProtKB-KW"/>
</dbReference>
<organism evidence="5">
    <name type="scientific">Solibacter usitatus (strain Ellin6076)</name>
    <dbReference type="NCBI Taxonomy" id="234267"/>
    <lineage>
        <taxon>Bacteria</taxon>
        <taxon>Pseudomonadati</taxon>
        <taxon>Acidobacteriota</taxon>
        <taxon>Terriglobia</taxon>
        <taxon>Bryobacterales</taxon>
        <taxon>Solibacteraceae</taxon>
        <taxon>Candidatus Solibacter</taxon>
    </lineage>
</organism>
<sequence length="262" mass="29949">MSLQSERLQLLMQRLSLNEMVHGYQALAEQAAQKNLPYCDFLVLESEAHVRQERNIKVRTQLAGFPDTKRLEQFDFKFPSSIDEKKIRELASLRFLERHENAVFLGPPGVGKTHLAVSLGMEAIRHGFSVYFVSLTDLLDRLVQAQAENRMRRKMAHLRKCRLLILDEIGYRSLDKQATTCLFQLISERYERGSMILTSNKSYGEWGSIFQDNVIASAILDRLLHHSHTVNIKGESYRLKEKRKAGVWTQSAPESVSSGGGQ</sequence>
<dbReference type="GO" id="GO:0006260">
    <property type="term" value="P:DNA replication"/>
    <property type="evidence" value="ECO:0007669"/>
    <property type="project" value="TreeGrafter"/>
</dbReference>
<dbReference type="PANTHER" id="PTHR30050:SF4">
    <property type="entry name" value="ATP-BINDING PROTEIN RV3427C IN INSERTION SEQUENCE-RELATED"/>
    <property type="match status" value="1"/>
</dbReference>
<evidence type="ECO:0000313" key="5">
    <source>
        <dbReference type="EMBL" id="ABJ87723.1"/>
    </source>
</evidence>
<dbReference type="InterPro" id="IPR027417">
    <property type="entry name" value="P-loop_NTPase"/>
</dbReference>
<dbReference type="NCBIfam" id="NF038214">
    <property type="entry name" value="IS21_help_AAA"/>
    <property type="match status" value="1"/>
</dbReference>
<dbReference type="InterPro" id="IPR047661">
    <property type="entry name" value="IstB"/>
</dbReference>
<evidence type="ECO:0000259" key="4">
    <source>
        <dbReference type="SMART" id="SM00382"/>
    </source>
</evidence>
<dbReference type="EMBL" id="CP000473">
    <property type="protein sequence ID" value="ABJ87723.1"/>
    <property type="molecule type" value="Genomic_DNA"/>
</dbReference>
<accession>Q01RJ7</accession>
<comment type="similarity">
    <text evidence="1">Belongs to the IS21/IS1162 putative ATP-binding protein family.</text>
</comment>
<dbReference type="CDD" id="cd00009">
    <property type="entry name" value="AAA"/>
    <property type="match status" value="1"/>
</dbReference>
<keyword evidence="2" id="KW-0547">Nucleotide-binding</keyword>
<dbReference type="HOGENOM" id="CLU_062999_1_1_0"/>
<dbReference type="InterPro" id="IPR002611">
    <property type="entry name" value="IstB_ATP-bd"/>
</dbReference>
<dbReference type="PANTHER" id="PTHR30050">
    <property type="entry name" value="CHROMOSOMAL REPLICATION INITIATOR PROTEIN DNAA"/>
    <property type="match status" value="1"/>
</dbReference>
<reference evidence="5" key="1">
    <citation type="submission" date="2006-10" db="EMBL/GenBank/DDBJ databases">
        <title>Complete sequence of Solibacter usitatus Ellin6076.</title>
        <authorList>
            <consortium name="US DOE Joint Genome Institute"/>
            <person name="Copeland A."/>
            <person name="Lucas S."/>
            <person name="Lapidus A."/>
            <person name="Barry K."/>
            <person name="Detter J.C."/>
            <person name="Glavina del Rio T."/>
            <person name="Hammon N."/>
            <person name="Israni S."/>
            <person name="Dalin E."/>
            <person name="Tice H."/>
            <person name="Pitluck S."/>
            <person name="Thompson L.S."/>
            <person name="Brettin T."/>
            <person name="Bruce D."/>
            <person name="Han C."/>
            <person name="Tapia R."/>
            <person name="Gilna P."/>
            <person name="Schmutz J."/>
            <person name="Larimer F."/>
            <person name="Land M."/>
            <person name="Hauser L."/>
            <person name="Kyrpides N."/>
            <person name="Mikhailova N."/>
            <person name="Janssen P.H."/>
            <person name="Kuske C.R."/>
            <person name="Richardson P."/>
        </authorList>
    </citation>
    <scope>NUCLEOTIDE SEQUENCE</scope>
    <source>
        <strain evidence="5">Ellin6076</strain>
    </source>
</reference>
<dbReference type="PIRSF" id="PIRSF003073">
    <property type="entry name" value="DNAC_TnpB_IstB"/>
    <property type="match status" value="1"/>
</dbReference>
<keyword evidence="3 5" id="KW-0067">ATP-binding</keyword>
<dbReference type="InterPro" id="IPR028350">
    <property type="entry name" value="DNAC/IstB-like"/>
</dbReference>
<evidence type="ECO:0000256" key="3">
    <source>
        <dbReference type="ARBA" id="ARBA00022840"/>
    </source>
</evidence>
<dbReference type="Pfam" id="PF01695">
    <property type="entry name" value="IstB_IS21"/>
    <property type="match status" value="1"/>
</dbReference>
<dbReference type="SUPFAM" id="SSF52540">
    <property type="entry name" value="P-loop containing nucleoside triphosphate hydrolases"/>
    <property type="match status" value="1"/>
</dbReference>
<dbReference type="InParanoid" id="Q01RJ7"/>
<dbReference type="eggNOG" id="COG1484">
    <property type="taxonomic scope" value="Bacteria"/>
</dbReference>
<dbReference type="KEGG" id="sus:Acid_6806"/>
<name>Q01RJ7_SOLUE</name>
<feature type="domain" description="AAA+ ATPase" evidence="4">
    <location>
        <begin position="98"/>
        <end position="231"/>
    </location>
</feature>
<dbReference type="AlphaFoldDB" id="Q01RJ7"/>
<evidence type="ECO:0000256" key="1">
    <source>
        <dbReference type="ARBA" id="ARBA00008059"/>
    </source>
</evidence>
<dbReference type="STRING" id="234267.Acid_6806"/>
<gene>
    <name evidence="5" type="ordered locus">Acid_6806</name>
</gene>
<dbReference type="Gene3D" id="3.40.50.300">
    <property type="entry name" value="P-loop containing nucleotide triphosphate hydrolases"/>
    <property type="match status" value="1"/>
</dbReference>
<proteinExistence type="inferred from homology"/>
<evidence type="ECO:0000256" key="2">
    <source>
        <dbReference type="ARBA" id="ARBA00022741"/>
    </source>
</evidence>
<dbReference type="InterPro" id="IPR003593">
    <property type="entry name" value="AAA+_ATPase"/>
</dbReference>
<dbReference type="SMART" id="SM00382">
    <property type="entry name" value="AAA"/>
    <property type="match status" value="1"/>
</dbReference>